<dbReference type="EMBL" id="ASGP02000008">
    <property type="protein sequence ID" value="KAH9493477.1"/>
    <property type="molecule type" value="Genomic_DNA"/>
</dbReference>
<keyword evidence="2" id="KW-1185">Reference proteome</keyword>
<evidence type="ECO:0000313" key="2">
    <source>
        <dbReference type="Proteomes" id="UP000790347"/>
    </source>
</evidence>
<accession>A0A922HLQ6</accession>
<name>A0A922HLQ6_DERFA</name>
<sequence>MSNAPIMNYLLSWNSQLYSQIGEHKTFLVVNSQRPNLRNSSQLC</sequence>
<comment type="caution">
    <text evidence="1">The sequence shown here is derived from an EMBL/GenBank/DDBJ whole genome shotgun (WGS) entry which is preliminary data.</text>
</comment>
<protein>
    <submittedName>
        <fullName evidence="1">Uncharacterized protein</fullName>
    </submittedName>
</protein>
<proteinExistence type="predicted"/>
<dbReference type="Proteomes" id="UP000790347">
    <property type="component" value="Unassembled WGS sequence"/>
</dbReference>
<gene>
    <name evidence="1" type="ORF">DERF_014221</name>
</gene>
<organism evidence="1 2">
    <name type="scientific">Dermatophagoides farinae</name>
    <name type="common">American house dust mite</name>
    <dbReference type="NCBI Taxonomy" id="6954"/>
    <lineage>
        <taxon>Eukaryota</taxon>
        <taxon>Metazoa</taxon>
        <taxon>Ecdysozoa</taxon>
        <taxon>Arthropoda</taxon>
        <taxon>Chelicerata</taxon>
        <taxon>Arachnida</taxon>
        <taxon>Acari</taxon>
        <taxon>Acariformes</taxon>
        <taxon>Sarcoptiformes</taxon>
        <taxon>Astigmata</taxon>
        <taxon>Psoroptidia</taxon>
        <taxon>Analgoidea</taxon>
        <taxon>Pyroglyphidae</taxon>
        <taxon>Dermatophagoidinae</taxon>
        <taxon>Dermatophagoides</taxon>
    </lineage>
</organism>
<reference evidence="1" key="2">
    <citation type="journal article" date="2022" name="Res Sq">
        <title>Comparative Genomics Reveals Insights into the Divergent Evolution of Astigmatic Mites and Household Pest Adaptations.</title>
        <authorList>
            <person name="Xiong Q."/>
            <person name="Wan A.T.-Y."/>
            <person name="Liu X.-Y."/>
            <person name="Fung C.S.-H."/>
            <person name="Xiao X."/>
            <person name="Malainual N."/>
            <person name="Hou J."/>
            <person name="Wang L."/>
            <person name="Wang M."/>
            <person name="Yang K."/>
            <person name="Cui Y."/>
            <person name="Leung E."/>
            <person name="Nong W."/>
            <person name="Shin S.-K."/>
            <person name="Au S."/>
            <person name="Jeong K.Y."/>
            <person name="Chew F.T."/>
            <person name="Hui J."/>
            <person name="Leung T.F."/>
            <person name="Tungtrongchitr A."/>
            <person name="Zhong N."/>
            <person name="Liu Z."/>
            <person name="Tsui S."/>
        </authorList>
    </citation>
    <scope>NUCLEOTIDE SEQUENCE</scope>
    <source>
        <strain evidence="1">Derf</strain>
        <tissue evidence="1">Whole organism</tissue>
    </source>
</reference>
<dbReference type="AlphaFoldDB" id="A0A922HLQ6"/>
<reference evidence="1" key="1">
    <citation type="submission" date="2013-05" db="EMBL/GenBank/DDBJ databases">
        <authorList>
            <person name="Yim A.K.Y."/>
            <person name="Chan T.F."/>
            <person name="Ji K.M."/>
            <person name="Liu X.Y."/>
            <person name="Zhou J.W."/>
            <person name="Li R.Q."/>
            <person name="Yang K.Y."/>
            <person name="Li J."/>
            <person name="Li M."/>
            <person name="Law P.T.W."/>
            <person name="Wu Y.L."/>
            <person name="Cai Z.L."/>
            <person name="Qin H."/>
            <person name="Bao Y."/>
            <person name="Leung R.K.K."/>
            <person name="Ng P.K.S."/>
            <person name="Zou J."/>
            <person name="Zhong X.J."/>
            <person name="Ran P.X."/>
            <person name="Zhong N.S."/>
            <person name="Liu Z.G."/>
            <person name="Tsui S.K.W."/>
        </authorList>
    </citation>
    <scope>NUCLEOTIDE SEQUENCE</scope>
    <source>
        <strain evidence="1">Derf</strain>
        <tissue evidence="1">Whole organism</tissue>
    </source>
</reference>
<evidence type="ECO:0000313" key="1">
    <source>
        <dbReference type="EMBL" id="KAH9493477.1"/>
    </source>
</evidence>